<sequence length="222" mass="24664">MTSVFQALYFVPLGPSVWMTLAENLAQPLGLQSMNSLNLSSPGPPAPPAQRIEAKGINIRKKRSSLIIAGLRKDAGDATDFKIPEIHLHKLLYLSVVRYATTASNPGNSSGSTWEYLHSLYFARIKIRLIFSGHSRKKDDDKELEYSKKSCSLEDSLSVRWDSLPKRASKLFFATRIVEEFEQKVDGQPGQLTSRDVPALIAFGTELLQEQVLSCNFAGFST</sequence>
<dbReference type="AlphaFoldDB" id="A0ABD3H0L0"/>
<name>A0ABD3H0L0_9MARC</name>
<evidence type="ECO:0000313" key="2">
    <source>
        <dbReference type="Proteomes" id="UP001633002"/>
    </source>
</evidence>
<dbReference type="EMBL" id="JBJQOH010000006">
    <property type="protein sequence ID" value="KAL3684456.1"/>
    <property type="molecule type" value="Genomic_DNA"/>
</dbReference>
<reference evidence="1 2" key="1">
    <citation type="submission" date="2024-09" db="EMBL/GenBank/DDBJ databases">
        <title>Chromosome-scale assembly of Riccia sorocarpa.</title>
        <authorList>
            <person name="Paukszto L."/>
        </authorList>
    </citation>
    <scope>NUCLEOTIDE SEQUENCE [LARGE SCALE GENOMIC DNA]</scope>
    <source>
        <strain evidence="1">LP-2024</strain>
        <tissue evidence="1">Aerial parts of the thallus</tissue>
    </source>
</reference>
<gene>
    <name evidence="1" type="ORF">R1sor_002478</name>
</gene>
<dbReference type="Proteomes" id="UP001633002">
    <property type="component" value="Unassembled WGS sequence"/>
</dbReference>
<comment type="caution">
    <text evidence="1">The sequence shown here is derived from an EMBL/GenBank/DDBJ whole genome shotgun (WGS) entry which is preliminary data.</text>
</comment>
<evidence type="ECO:0000313" key="1">
    <source>
        <dbReference type="EMBL" id="KAL3684456.1"/>
    </source>
</evidence>
<organism evidence="1 2">
    <name type="scientific">Riccia sorocarpa</name>
    <dbReference type="NCBI Taxonomy" id="122646"/>
    <lineage>
        <taxon>Eukaryota</taxon>
        <taxon>Viridiplantae</taxon>
        <taxon>Streptophyta</taxon>
        <taxon>Embryophyta</taxon>
        <taxon>Marchantiophyta</taxon>
        <taxon>Marchantiopsida</taxon>
        <taxon>Marchantiidae</taxon>
        <taxon>Marchantiales</taxon>
        <taxon>Ricciaceae</taxon>
        <taxon>Riccia</taxon>
    </lineage>
</organism>
<proteinExistence type="predicted"/>
<accession>A0ABD3H0L0</accession>
<keyword evidence="2" id="KW-1185">Reference proteome</keyword>
<protein>
    <submittedName>
        <fullName evidence="1">Uncharacterized protein</fullName>
    </submittedName>
</protein>